<dbReference type="EMBL" id="OW240916">
    <property type="protein sequence ID" value="CAH2292201.1"/>
    <property type="molecule type" value="Genomic_DNA"/>
</dbReference>
<dbReference type="Proteomes" id="UP001295444">
    <property type="component" value="Chromosome 05"/>
</dbReference>
<protein>
    <submittedName>
        <fullName evidence="1">Uncharacterized protein</fullName>
    </submittedName>
</protein>
<keyword evidence="2" id="KW-1185">Reference proteome</keyword>
<gene>
    <name evidence="1" type="ORF">PECUL_23A048663</name>
</gene>
<organism evidence="1 2">
    <name type="scientific">Pelobates cultripes</name>
    <name type="common">Western spadefoot toad</name>
    <dbReference type="NCBI Taxonomy" id="61616"/>
    <lineage>
        <taxon>Eukaryota</taxon>
        <taxon>Metazoa</taxon>
        <taxon>Chordata</taxon>
        <taxon>Craniata</taxon>
        <taxon>Vertebrata</taxon>
        <taxon>Euteleostomi</taxon>
        <taxon>Amphibia</taxon>
        <taxon>Batrachia</taxon>
        <taxon>Anura</taxon>
        <taxon>Pelobatoidea</taxon>
        <taxon>Pelobatidae</taxon>
        <taxon>Pelobates</taxon>
    </lineage>
</organism>
<evidence type="ECO:0000313" key="1">
    <source>
        <dbReference type="EMBL" id="CAH2292201.1"/>
    </source>
</evidence>
<evidence type="ECO:0000313" key="2">
    <source>
        <dbReference type="Proteomes" id="UP001295444"/>
    </source>
</evidence>
<sequence length="170" mass="18812">MSYTVFPPLALLSRIGHDLLQGMAERGSPFRFKFQPVQRHPAEDVSPPPVLAATQKTDLRKCDPPLPAAAQETELAECPPPVLDATQKMELQECPPPVLAAARESKLEEQINRLQILAEVACQRKEEMEAAKMRAAFTQIINPLSLDLLPVPNPYNCSNALMRNGGFFSH</sequence>
<reference evidence="1" key="1">
    <citation type="submission" date="2022-03" db="EMBL/GenBank/DDBJ databases">
        <authorList>
            <person name="Alioto T."/>
            <person name="Alioto T."/>
            <person name="Gomez Garrido J."/>
        </authorList>
    </citation>
    <scope>NUCLEOTIDE SEQUENCE</scope>
</reference>
<proteinExistence type="predicted"/>
<accession>A0AAD1S4Q6</accession>
<dbReference type="AlphaFoldDB" id="A0AAD1S4Q6"/>
<name>A0AAD1S4Q6_PELCU</name>